<evidence type="ECO:0000256" key="1">
    <source>
        <dbReference type="SAM" id="MobiDB-lite"/>
    </source>
</evidence>
<evidence type="ECO:0000313" key="2">
    <source>
        <dbReference type="EMBL" id="SFF14711.1"/>
    </source>
</evidence>
<evidence type="ECO:0000313" key="3">
    <source>
        <dbReference type="Proteomes" id="UP000199645"/>
    </source>
</evidence>
<reference evidence="2 3" key="1">
    <citation type="submission" date="2016-10" db="EMBL/GenBank/DDBJ databases">
        <authorList>
            <person name="de Groot N.N."/>
        </authorList>
    </citation>
    <scope>NUCLEOTIDE SEQUENCE [LARGE SCALE GENOMIC DNA]</scope>
    <source>
        <strain evidence="2 3">DSM 43019</strain>
    </source>
</reference>
<gene>
    <name evidence="2" type="ORF">SAMN05421541_106395</name>
</gene>
<sequence length="59" mass="6801">MSNCSVEALSRRPRRARPAPGRLMDHLHHVEPDLCCFLPWVRTHLARTHLCMIVTCGHD</sequence>
<dbReference type="Proteomes" id="UP000199645">
    <property type="component" value="Unassembled WGS sequence"/>
</dbReference>
<proteinExistence type="predicted"/>
<name>A0A1I2GDG6_9ACTN</name>
<dbReference type="AlphaFoldDB" id="A0A1I2GDG6"/>
<dbReference type="EMBL" id="FONV01000006">
    <property type="protein sequence ID" value="SFF14711.1"/>
    <property type="molecule type" value="Genomic_DNA"/>
</dbReference>
<organism evidence="2 3">
    <name type="scientific">Actinoplanes philippinensis</name>
    <dbReference type="NCBI Taxonomy" id="35752"/>
    <lineage>
        <taxon>Bacteria</taxon>
        <taxon>Bacillati</taxon>
        <taxon>Actinomycetota</taxon>
        <taxon>Actinomycetes</taxon>
        <taxon>Micromonosporales</taxon>
        <taxon>Micromonosporaceae</taxon>
        <taxon>Actinoplanes</taxon>
    </lineage>
</organism>
<accession>A0A1I2GDG6</accession>
<protein>
    <submittedName>
        <fullName evidence="2">Uncharacterized protein</fullName>
    </submittedName>
</protein>
<feature type="region of interest" description="Disordered" evidence="1">
    <location>
        <begin position="1"/>
        <end position="20"/>
    </location>
</feature>
<keyword evidence="3" id="KW-1185">Reference proteome</keyword>